<gene>
    <name evidence="3" type="ORF">BJ508DRAFT_415742</name>
</gene>
<dbReference type="Proteomes" id="UP000275078">
    <property type="component" value="Unassembled WGS sequence"/>
</dbReference>
<keyword evidence="4" id="KW-1185">Reference proteome</keyword>
<dbReference type="OrthoDB" id="2142040at2759"/>
<evidence type="ECO:0000313" key="3">
    <source>
        <dbReference type="EMBL" id="RPA79740.1"/>
    </source>
</evidence>
<dbReference type="EMBL" id="ML119695">
    <property type="protein sequence ID" value="RPA79740.1"/>
    <property type="molecule type" value="Genomic_DNA"/>
</dbReference>
<dbReference type="PANTHER" id="PTHR34706">
    <property type="entry name" value="SLR1338 PROTEIN"/>
    <property type="match status" value="1"/>
</dbReference>
<protein>
    <recommendedName>
        <fullName evidence="2">VWFA domain-containing protein</fullName>
    </recommendedName>
</protein>
<dbReference type="InterPro" id="IPR036465">
    <property type="entry name" value="vWFA_dom_sf"/>
</dbReference>
<feature type="region of interest" description="Disordered" evidence="1">
    <location>
        <begin position="324"/>
        <end position="361"/>
    </location>
</feature>
<dbReference type="AlphaFoldDB" id="A0A3N4I6K4"/>
<feature type="compositionally biased region" description="Acidic residues" evidence="1">
    <location>
        <begin position="344"/>
        <end position="361"/>
    </location>
</feature>
<evidence type="ECO:0000313" key="4">
    <source>
        <dbReference type="Proteomes" id="UP000275078"/>
    </source>
</evidence>
<feature type="domain" description="VWFA" evidence="2">
    <location>
        <begin position="103"/>
        <end position="279"/>
    </location>
</feature>
<feature type="compositionally biased region" description="Low complexity" evidence="1">
    <location>
        <begin position="324"/>
        <end position="335"/>
    </location>
</feature>
<organism evidence="3 4">
    <name type="scientific">Ascobolus immersus RN42</name>
    <dbReference type="NCBI Taxonomy" id="1160509"/>
    <lineage>
        <taxon>Eukaryota</taxon>
        <taxon>Fungi</taxon>
        <taxon>Dikarya</taxon>
        <taxon>Ascomycota</taxon>
        <taxon>Pezizomycotina</taxon>
        <taxon>Pezizomycetes</taxon>
        <taxon>Pezizales</taxon>
        <taxon>Ascobolaceae</taxon>
        <taxon>Ascobolus</taxon>
    </lineage>
</organism>
<sequence length="361" mass="39753">MSTTKALPTLNTLVDQTKKILVTGGSPVSLRPPVETLPANLELEVTKNLKRHLKERTGLKHFYKTGEPPAEAVTAAVTMVTKLADKGVRVEKALNLSWLTLYDMAMLLDDSVSMGFEENAKDLDVLKGTVKTVSGIFQLSRSNPKEGITNVRFLNSRMFATNLKPGRVDSLFKGVEFQGETMIGGALYTKILQRYDYTKATKPLIVVVITDGEIEGERQDFLKTVIKEYAKKVNEFTSDENGAHSICYQFASLGSQDSTNSIIQALDDDETLGDFVDHMDKESLRILTSKDEKDSEARWIAATKLLLGPISSYYDARELNGEDGLATTDDTGLAAAKHKAAAEEEHEFEGDAGDDGDDDDW</sequence>
<dbReference type="PROSITE" id="PS50234">
    <property type="entry name" value="VWFA"/>
    <property type="match status" value="1"/>
</dbReference>
<dbReference type="PANTHER" id="PTHR34706:SF1">
    <property type="entry name" value="VWFA DOMAIN-CONTAINING PROTEIN"/>
    <property type="match status" value="1"/>
</dbReference>
<accession>A0A3N4I6K4</accession>
<name>A0A3N4I6K4_ASCIM</name>
<reference evidence="3 4" key="1">
    <citation type="journal article" date="2018" name="Nat. Ecol. Evol.">
        <title>Pezizomycetes genomes reveal the molecular basis of ectomycorrhizal truffle lifestyle.</title>
        <authorList>
            <person name="Murat C."/>
            <person name="Payen T."/>
            <person name="Noel B."/>
            <person name="Kuo A."/>
            <person name="Morin E."/>
            <person name="Chen J."/>
            <person name="Kohler A."/>
            <person name="Krizsan K."/>
            <person name="Balestrini R."/>
            <person name="Da Silva C."/>
            <person name="Montanini B."/>
            <person name="Hainaut M."/>
            <person name="Levati E."/>
            <person name="Barry K.W."/>
            <person name="Belfiori B."/>
            <person name="Cichocki N."/>
            <person name="Clum A."/>
            <person name="Dockter R.B."/>
            <person name="Fauchery L."/>
            <person name="Guy J."/>
            <person name="Iotti M."/>
            <person name="Le Tacon F."/>
            <person name="Lindquist E.A."/>
            <person name="Lipzen A."/>
            <person name="Malagnac F."/>
            <person name="Mello A."/>
            <person name="Molinier V."/>
            <person name="Miyauchi S."/>
            <person name="Poulain J."/>
            <person name="Riccioni C."/>
            <person name="Rubini A."/>
            <person name="Sitrit Y."/>
            <person name="Splivallo R."/>
            <person name="Traeger S."/>
            <person name="Wang M."/>
            <person name="Zifcakova L."/>
            <person name="Wipf D."/>
            <person name="Zambonelli A."/>
            <person name="Paolocci F."/>
            <person name="Nowrousian M."/>
            <person name="Ottonello S."/>
            <person name="Baldrian P."/>
            <person name="Spatafora J.W."/>
            <person name="Henrissat B."/>
            <person name="Nagy L.G."/>
            <person name="Aury J.M."/>
            <person name="Wincker P."/>
            <person name="Grigoriev I.V."/>
            <person name="Bonfante P."/>
            <person name="Martin F.M."/>
        </authorList>
    </citation>
    <scope>NUCLEOTIDE SEQUENCE [LARGE SCALE GENOMIC DNA]</scope>
    <source>
        <strain evidence="3 4">RN42</strain>
    </source>
</reference>
<dbReference type="SUPFAM" id="SSF53300">
    <property type="entry name" value="vWA-like"/>
    <property type="match status" value="1"/>
</dbReference>
<dbReference type="InterPro" id="IPR002035">
    <property type="entry name" value="VWF_A"/>
</dbReference>
<evidence type="ECO:0000256" key="1">
    <source>
        <dbReference type="SAM" id="MobiDB-lite"/>
    </source>
</evidence>
<dbReference type="STRING" id="1160509.A0A3N4I6K4"/>
<evidence type="ECO:0000259" key="2">
    <source>
        <dbReference type="PROSITE" id="PS50234"/>
    </source>
</evidence>
<proteinExistence type="predicted"/>